<comment type="caution">
    <text evidence="3">The sequence shown here is derived from an EMBL/GenBank/DDBJ whole genome shotgun (WGS) entry which is preliminary data.</text>
</comment>
<dbReference type="PANTHER" id="PTHR33223">
    <property type="entry name" value="CCHC-TYPE DOMAIN-CONTAINING PROTEIN"/>
    <property type="match status" value="1"/>
</dbReference>
<feature type="compositionally biased region" description="Basic and acidic residues" evidence="1">
    <location>
        <begin position="117"/>
        <end position="154"/>
    </location>
</feature>
<dbReference type="InterPro" id="IPR005162">
    <property type="entry name" value="Retrotrans_gag_dom"/>
</dbReference>
<dbReference type="Proteomes" id="UP001151760">
    <property type="component" value="Unassembled WGS sequence"/>
</dbReference>
<evidence type="ECO:0000313" key="4">
    <source>
        <dbReference type="Proteomes" id="UP001151760"/>
    </source>
</evidence>
<evidence type="ECO:0000256" key="1">
    <source>
        <dbReference type="SAM" id="MobiDB-lite"/>
    </source>
</evidence>
<keyword evidence="3" id="KW-0808">Transferase</keyword>
<name>A0ABQ5GT17_9ASTR</name>
<dbReference type="PANTHER" id="PTHR33223:SF11">
    <property type="entry name" value="ELEMENT PROTEIN, PUTATIVE-RELATED"/>
    <property type="match status" value="1"/>
</dbReference>
<accession>A0ABQ5GT17</accession>
<sequence length="279" mass="32185">MVGSSNGLACINSFDGDEIIVANPLTREERMLQKLPVSPVRSCWGFGYDALTDDYKVVFGAVEALREFCDKNYNQLVPILAEKMHQEKVQQEKLKAVKARLNFEEASQYSESGAPSKRGDVRKRLGPKDARSMSRSPEPRHDRSRSPRRKDLERETMFRRLEKGVFLRLGDKEKAAKVERWAMPTWCHMFNSTLTGNARVWFDDLPPESSYDDLKEKFLENFLQQKKCIKDPVEIHYIKQKEGESTEDFVQRFKTESRDVKGAPEVMKISGFMHGITNP</sequence>
<dbReference type="Pfam" id="PF03732">
    <property type="entry name" value="Retrotrans_gag"/>
    <property type="match status" value="1"/>
</dbReference>
<dbReference type="GO" id="GO:0003964">
    <property type="term" value="F:RNA-directed DNA polymerase activity"/>
    <property type="evidence" value="ECO:0007669"/>
    <property type="project" value="UniProtKB-KW"/>
</dbReference>
<dbReference type="EMBL" id="BQNB010018766">
    <property type="protein sequence ID" value="GJT78037.1"/>
    <property type="molecule type" value="Genomic_DNA"/>
</dbReference>
<gene>
    <name evidence="3" type="ORF">Tco_1044762</name>
</gene>
<evidence type="ECO:0000259" key="2">
    <source>
        <dbReference type="Pfam" id="PF03732"/>
    </source>
</evidence>
<proteinExistence type="predicted"/>
<reference evidence="3" key="2">
    <citation type="submission" date="2022-01" db="EMBL/GenBank/DDBJ databases">
        <authorList>
            <person name="Yamashiro T."/>
            <person name="Shiraishi A."/>
            <person name="Satake H."/>
            <person name="Nakayama K."/>
        </authorList>
    </citation>
    <scope>NUCLEOTIDE SEQUENCE</scope>
</reference>
<feature type="region of interest" description="Disordered" evidence="1">
    <location>
        <begin position="108"/>
        <end position="154"/>
    </location>
</feature>
<keyword evidence="3" id="KW-0548">Nucleotidyltransferase</keyword>
<feature type="domain" description="Retrotransposon gag" evidence="2">
    <location>
        <begin position="189"/>
        <end position="277"/>
    </location>
</feature>
<keyword evidence="3" id="KW-0695">RNA-directed DNA polymerase</keyword>
<evidence type="ECO:0000313" key="3">
    <source>
        <dbReference type="EMBL" id="GJT78037.1"/>
    </source>
</evidence>
<reference evidence="3" key="1">
    <citation type="journal article" date="2022" name="Int. J. Mol. Sci.">
        <title>Draft Genome of Tanacetum Coccineum: Genomic Comparison of Closely Related Tanacetum-Family Plants.</title>
        <authorList>
            <person name="Yamashiro T."/>
            <person name="Shiraishi A."/>
            <person name="Nakayama K."/>
            <person name="Satake H."/>
        </authorList>
    </citation>
    <scope>NUCLEOTIDE SEQUENCE</scope>
</reference>
<protein>
    <submittedName>
        <fullName evidence="3">Reverse transcriptase domain-containing protein</fullName>
    </submittedName>
</protein>
<keyword evidence="4" id="KW-1185">Reference proteome</keyword>
<organism evidence="3 4">
    <name type="scientific">Tanacetum coccineum</name>
    <dbReference type="NCBI Taxonomy" id="301880"/>
    <lineage>
        <taxon>Eukaryota</taxon>
        <taxon>Viridiplantae</taxon>
        <taxon>Streptophyta</taxon>
        <taxon>Embryophyta</taxon>
        <taxon>Tracheophyta</taxon>
        <taxon>Spermatophyta</taxon>
        <taxon>Magnoliopsida</taxon>
        <taxon>eudicotyledons</taxon>
        <taxon>Gunneridae</taxon>
        <taxon>Pentapetalae</taxon>
        <taxon>asterids</taxon>
        <taxon>campanulids</taxon>
        <taxon>Asterales</taxon>
        <taxon>Asteraceae</taxon>
        <taxon>Asteroideae</taxon>
        <taxon>Anthemideae</taxon>
        <taxon>Anthemidinae</taxon>
        <taxon>Tanacetum</taxon>
    </lineage>
</organism>